<dbReference type="InterPro" id="IPR020845">
    <property type="entry name" value="AMP-binding_CS"/>
</dbReference>
<evidence type="ECO:0000259" key="3">
    <source>
        <dbReference type="Pfam" id="PF00501"/>
    </source>
</evidence>
<dbReference type="GO" id="GO:0004467">
    <property type="term" value="F:long-chain fatty acid-CoA ligase activity"/>
    <property type="evidence" value="ECO:0007669"/>
    <property type="project" value="TreeGrafter"/>
</dbReference>
<keyword evidence="5" id="KW-1185">Reference proteome</keyword>
<dbReference type="PANTHER" id="PTHR43272:SF33">
    <property type="entry name" value="AMP-BINDING DOMAIN-CONTAINING PROTEIN-RELATED"/>
    <property type="match status" value="1"/>
</dbReference>
<proteinExistence type="predicted"/>
<name>A0A6F8V9G5_9PROT</name>
<keyword evidence="1" id="KW-0547">Nucleotide-binding</keyword>
<dbReference type="Proteomes" id="UP000502260">
    <property type="component" value="Chromosome"/>
</dbReference>
<dbReference type="EMBL" id="AP022853">
    <property type="protein sequence ID" value="BCB25612.1"/>
    <property type="molecule type" value="Genomic_DNA"/>
</dbReference>
<organism evidence="4 5">
    <name type="scientific">Sulfurimicrobium lacus</name>
    <dbReference type="NCBI Taxonomy" id="2715678"/>
    <lineage>
        <taxon>Bacteria</taxon>
        <taxon>Pseudomonadati</taxon>
        <taxon>Pseudomonadota</taxon>
        <taxon>Betaproteobacteria</taxon>
        <taxon>Nitrosomonadales</taxon>
        <taxon>Sulfuricellaceae</taxon>
        <taxon>Sulfurimicrobium</taxon>
    </lineage>
</organism>
<evidence type="ECO:0000256" key="1">
    <source>
        <dbReference type="ARBA" id="ARBA00022741"/>
    </source>
</evidence>
<feature type="domain" description="AMP-dependent synthetase/ligase" evidence="3">
    <location>
        <begin position="22"/>
        <end position="403"/>
    </location>
</feature>
<dbReference type="KEGG" id="slac:SKTS_04980"/>
<dbReference type="SUPFAM" id="SSF56801">
    <property type="entry name" value="Acetyl-CoA synthetase-like"/>
    <property type="match status" value="1"/>
</dbReference>
<gene>
    <name evidence="4" type="ORF">SKTS_04980</name>
</gene>
<dbReference type="PANTHER" id="PTHR43272">
    <property type="entry name" value="LONG-CHAIN-FATTY-ACID--COA LIGASE"/>
    <property type="match status" value="1"/>
</dbReference>
<keyword evidence="2" id="KW-0067">ATP-binding</keyword>
<dbReference type="Pfam" id="PF00501">
    <property type="entry name" value="AMP-binding"/>
    <property type="match status" value="1"/>
</dbReference>
<dbReference type="Gene3D" id="3.40.50.12780">
    <property type="entry name" value="N-terminal domain of ligase-like"/>
    <property type="match status" value="1"/>
</dbReference>
<dbReference type="PROSITE" id="PS00455">
    <property type="entry name" value="AMP_BINDING"/>
    <property type="match status" value="1"/>
</dbReference>
<protein>
    <submittedName>
        <fullName evidence="4">AMP-dependent synthetase</fullName>
    </submittedName>
</protein>
<dbReference type="GO" id="GO:0005524">
    <property type="term" value="F:ATP binding"/>
    <property type="evidence" value="ECO:0007669"/>
    <property type="project" value="UniProtKB-KW"/>
</dbReference>
<reference evidence="5" key="1">
    <citation type="submission" date="2020-03" db="EMBL/GenBank/DDBJ databases">
        <title>Complete genome sequence of sulfur-oxidizing bacterium skT11.</title>
        <authorList>
            <person name="Kanda M."/>
            <person name="Kojima H."/>
            <person name="Fukui M."/>
        </authorList>
    </citation>
    <scope>NUCLEOTIDE SEQUENCE [LARGE SCALE GENOMIC DNA]</scope>
    <source>
        <strain evidence="5">skT11</strain>
    </source>
</reference>
<dbReference type="GO" id="GO:0016020">
    <property type="term" value="C:membrane"/>
    <property type="evidence" value="ECO:0007669"/>
    <property type="project" value="TreeGrafter"/>
</dbReference>
<accession>A0A6F8V9G5</accession>
<dbReference type="InterPro" id="IPR042099">
    <property type="entry name" value="ANL_N_sf"/>
</dbReference>
<dbReference type="Pfam" id="PF23562">
    <property type="entry name" value="AMP-binding_C_3"/>
    <property type="match status" value="1"/>
</dbReference>
<dbReference type="RefSeq" id="WP_173059879.1">
    <property type="nucleotide sequence ID" value="NZ_AP022853.1"/>
</dbReference>
<evidence type="ECO:0000313" key="5">
    <source>
        <dbReference type="Proteomes" id="UP000502260"/>
    </source>
</evidence>
<evidence type="ECO:0000313" key="4">
    <source>
        <dbReference type="EMBL" id="BCB25612.1"/>
    </source>
</evidence>
<evidence type="ECO:0000256" key="2">
    <source>
        <dbReference type="ARBA" id="ARBA00022840"/>
    </source>
</evidence>
<dbReference type="AlphaFoldDB" id="A0A6F8V9G5"/>
<dbReference type="CDD" id="cd05907">
    <property type="entry name" value="VL_LC_FACS_like"/>
    <property type="match status" value="1"/>
</dbReference>
<sequence>MTNLAQLLAQHLSAPERVLYSQFVDGEWRDYSVLDVVRLAARWQQALRRDGLQAGERVAICLRNSVNWVAVDMAALGLGLVVVPLYVDDNPENIAWCLQNSGARLVVMENSRQRAALQAAMQAPSSALPRIICLQDGPGACDLADWLPADAAAFEVRPLEPGTLATIVYTSGTSGRPKGVMLSHRNILANVAASSDVVRLRGADSLLSVLPLSHMFERTCGYYLPLSVGIKVAYARGIQQIAEDLAFHRPTVLIAVPRVFERFLARLEKTLAQNALKRVLFRLTVHLGWRRFKRQATLAERGLYRLLQRFVAAPILERLGGRLCLAVVGGAKVELRIARTFIGLGLNLIQGYGLTEAAPVVAANREEDNDPATVGAPLKGIETRINEAGELLVRGPSVMLGYWQNPEASAAVMDTEGWLNTGDLAAFSAGKIVIRGRSKDVLILSSGEKAPPQDIEIAILDDPVFEQAMLLGEGKAFFSLLAVTAETDDKMLVRRANAQLKSFPRYIRVRRVIPLSEPWTVENGLLTPTQKVKREAVLERFGALIEEVYR</sequence>
<dbReference type="InterPro" id="IPR000873">
    <property type="entry name" value="AMP-dep_synth/lig_dom"/>
</dbReference>